<organism evidence="1 2">
    <name type="scientific">Candidatus Borkfalkia excrementavium</name>
    <dbReference type="NCBI Taxonomy" id="2838505"/>
    <lineage>
        <taxon>Bacteria</taxon>
        <taxon>Bacillati</taxon>
        <taxon>Bacillota</taxon>
        <taxon>Clostridia</taxon>
        <taxon>Christensenellales</taxon>
        <taxon>Christensenellaceae</taxon>
        <taxon>Candidatus Borkfalkia</taxon>
    </lineage>
</organism>
<evidence type="ECO:0000313" key="2">
    <source>
        <dbReference type="Proteomes" id="UP000824135"/>
    </source>
</evidence>
<dbReference type="Proteomes" id="UP000824135">
    <property type="component" value="Unassembled WGS sequence"/>
</dbReference>
<protein>
    <submittedName>
        <fullName evidence="1">Uncharacterized protein</fullName>
    </submittedName>
</protein>
<name>A0A9D1ZBI9_9FIRM</name>
<sequence>MNLIKFSVCQYIQKNSSWFTWNTTVVIDRFYIYDFSQINPETLTEEEKYTFEQINNVIDNCQMIICCNGYWNFYSENTWIPSEGSARIPDMFISNNQFHQSRLLSLFASGAFNLPKETRILDFGNEYAFRYQPTYEEAISFTPQYKTVTPVAAE</sequence>
<comment type="caution">
    <text evidence="1">The sequence shown here is derived from an EMBL/GenBank/DDBJ whole genome shotgun (WGS) entry which is preliminary data.</text>
</comment>
<gene>
    <name evidence="1" type="ORF">H9728_04925</name>
</gene>
<dbReference type="EMBL" id="DXCO01000034">
    <property type="protein sequence ID" value="HIY78368.1"/>
    <property type="molecule type" value="Genomic_DNA"/>
</dbReference>
<evidence type="ECO:0000313" key="1">
    <source>
        <dbReference type="EMBL" id="HIY78368.1"/>
    </source>
</evidence>
<proteinExistence type="predicted"/>
<accession>A0A9D1ZBI9</accession>
<reference evidence="1" key="1">
    <citation type="journal article" date="2021" name="PeerJ">
        <title>Extensive microbial diversity within the chicken gut microbiome revealed by metagenomics and culture.</title>
        <authorList>
            <person name="Gilroy R."/>
            <person name="Ravi A."/>
            <person name="Getino M."/>
            <person name="Pursley I."/>
            <person name="Horton D.L."/>
            <person name="Alikhan N.F."/>
            <person name="Baker D."/>
            <person name="Gharbi K."/>
            <person name="Hall N."/>
            <person name="Watson M."/>
            <person name="Adriaenssens E.M."/>
            <person name="Foster-Nyarko E."/>
            <person name="Jarju S."/>
            <person name="Secka A."/>
            <person name="Antonio M."/>
            <person name="Oren A."/>
            <person name="Chaudhuri R.R."/>
            <person name="La Ragione R."/>
            <person name="Hildebrand F."/>
            <person name="Pallen M.J."/>
        </authorList>
    </citation>
    <scope>NUCLEOTIDE SEQUENCE</scope>
    <source>
        <strain evidence="1">CHK199-9574</strain>
    </source>
</reference>
<dbReference type="AlphaFoldDB" id="A0A9D1ZBI9"/>
<reference evidence="1" key="2">
    <citation type="submission" date="2021-04" db="EMBL/GenBank/DDBJ databases">
        <authorList>
            <person name="Gilroy R."/>
        </authorList>
    </citation>
    <scope>NUCLEOTIDE SEQUENCE</scope>
    <source>
        <strain evidence="1">CHK199-9574</strain>
    </source>
</reference>